<gene>
    <name evidence="1" type="ORF">ARMSODRAFT_722400</name>
</gene>
<evidence type="ECO:0000313" key="2">
    <source>
        <dbReference type="Proteomes" id="UP000218334"/>
    </source>
</evidence>
<dbReference type="AlphaFoldDB" id="A0A2H3B9V4"/>
<keyword evidence="2" id="KW-1185">Reference proteome</keyword>
<name>A0A2H3B9V4_9AGAR</name>
<protein>
    <submittedName>
        <fullName evidence="1">Uncharacterized protein</fullName>
    </submittedName>
</protein>
<reference evidence="2" key="1">
    <citation type="journal article" date="2017" name="Nat. Ecol. Evol.">
        <title>Genome expansion and lineage-specific genetic innovations in the forest pathogenic fungi Armillaria.</title>
        <authorList>
            <person name="Sipos G."/>
            <person name="Prasanna A.N."/>
            <person name="Walter M.C."/>
            <person name="O'Connor E."/>
            <person name="Balint B."/>
            <person name="Krizsan K."/>
            <person name="Kiss B."/>
            <person name="Hess J."/>
            <person name="Varga T."/>
            <person name="Slot J."/>
            <person name="Riley R."/>
            <person name="Boka B."/>
            <person name="Rigling D."/>
            <person name="Barry K."/>
            <person name="Lee J."/>
            <person name="Mihaltcheva S."/>
            <person name="LaButti K."/>
            <person name="Lipzen A."/>
            <person name="Waldron R."/>
            <person name="Moloney N.M."/>
            <person name="Sperisen C."/>
            <person name="Kredics L."/>
            <person name="Vagvoelgyi C."/>
            <person name="Patrignani A."/>
            <person name="Fitzpatrick D."/>
            <person name="Nagy I."/>
            <person name="Doyle S."/>
            <person name="Anderson J.B."/>
            <person name="Grigoriev I.V."/>
            <person name="Gueldener U."/>
            <person name="Muensterkoetter M."/>
            <person name="Nagy L.G."/>
        </authorList>
    </citation>
    <scope>NUCLEOTIDE SEQUENCE [LARGE SCALE GENOMIC DNA]</scope>
    <source>
        <strain evidence="2">28-4</strain>
    </source>
</reference>
<organism evidence="1 2">
    <name type="scientific">Armillaria solidipes</name>
    <dbReference type="NCBI Taxonomy" id="1076256"/>
    <lineage>
        <taxon>Eukaryota</taxon>
        <taxon>Fungi</taxon>
        <taxon>Dikarya</taxon>
        <taxon>Basidiomycota</taxon>
        <taxon>Agaricomycotina</taxon>
        <taxon>Agaricomycetes</taxon>
        <taxon>Agaricomycetidae</taxon>
        <taxon>Agaricales</taxon>
        <taxon>Marasmiineae</taxon>
        <taxon>Physalacriaceae</taxon>
        <taxon>Armillaria</taxon>
    </lineage>
</organism>
<accession>A0A2H3B9V4</accession>
<dbReference type="EMBL" id="KZ293484">
    <property type="protein sequence ID" value="PBK60623.1"/>
    <property type="molecule type" value="Genomic_DNA"/>
</dbReference>
<evidence type="ECO:0000313" key="1">
    <source>
        <dbReference type="EMBL" id="PBK60623.1"/>
    </source>
</evidence>
<dbReference type="Proteomes" id="UP000218334">
    <property type="component" value="Unassembled WGS sequence"/>
</dbReference>
<proteinExistence type="predicted"/>
<sequence length="181" mass="20722">MSKEETYSMVSHTVMVRREGPYRIVSCQREDWKISGEANEGCRRRAHLDDDDDDESDLWFFLPRSLLILLRARTKSSLPDQEARLGFSGIRARNRCCSTGVGGGRVLHSKMDNVFTTFSRRTGEFSSLIMSSCISILFLRKCILLIFESRKLAHLSFILGEKLRSVHDLECNDTYDATCMP</sequence>